<keyword evidence="3" id="KW-1185">Reference proteome</keyword>
<dbReference type="AlphaFoldDB" id="A0A2M8WUE9"/>
<name>A0A2M8WUE9_9MICO</name>
<reference evidence="2 3" key="1">
    <citation type="submission" date="2017-11" db="EMBL/GenBank/DDBJ databases">
        <title>Genomic Encyclopedia of Archaeal and Bacterial Type Strains, Phase II (KMG-II): From Individual Species to Whole Genera.</title>
        <authorList>
            <person name="Goeker M."/>
        </authorList>
    </citation>
    <scope>NUCLEOTIDE SEQUENCE [LARGE SCALE GENOMIC DNA]</scope>
    <source>
        <strain evidence="2 3">DSM 22413</strain>
    </source>
</reference>
<accession>A0A2M8WUE9</accession>
<evidence type="ECO:0000313" key="2">
    <source>
        <dbReference type="EMBL" id="PJI94571.1"/>
    </source>
</evidence>
<protein>
    <submittedName>
        <fullName evidence="2">Transcriptional regulator with AbiEi antitoxin domain of type IV toxin-antitoxin system</fullName>
    </submittedName>
</protein>
<dbReference type="Proteomes" id="UP000231586">
    <property type="component" value="Unassembled WGS sequence"/>
</dbReference>
<evidence type="ECO:0000313" key="3">
    <source>
        <dbReference type="Proteomes" id="UP000231586"/>
    </source>
</evidence>
<feature type="domain" description="AbiEi antitoxin C-terminal" evidence="1">
    <location>
        <begin position="78"/>
        <end position="202"/>
    </location>
</feature>
<evidence type="ECO:0000259" key="1">
    <source>
        <dbReference type="Pfam" id="PF09407"/>
    </source>
</evidence>
<gene>
    <name evidence="2" type="ORF">CLV34_0415</name>
</gene>
<dbReference type="RefSeq" id="WP_100348582.1">
    <property type="nucleotide sequence ID" value="NZ_PGTZ01000006.1"/>
</dbReference>
<dbReference type="EMBL" id="PGTZ01000006">
    <property type="protein sequence ID" value="PJI94571.1"/>
    <property type="molecule type" value="Genomic_DNA"/>
</dbReference>
<sequence length="208" mass="22163">MNERLDVRTLVARAPLRTVRTRDLAAVYAHPAQEVPALVRRGVLHRLAHGLYCAVPPEADPATWRPDLEAAAAGVATAHFGDGVPVLTGTSAARVHHAIPRAIHVAAVAVPTPRRPLRLADRDATVRFVVRDVARLDAVRMPTELGPALVTTPEQTVLDLARADPAGHGDTSEAVRALLPLCDDDTLAQIATAQRMRATLARVRGAAS</sequence>
<organism evidence="2 3">
    <name type="scientific">Luteimicrobium subarcticum</name>
    <dbReference type="NCBI Taxonomy" id="620910"/>
    <lineage>
        <taxon>Bacteria</taxon>
        <taxon>Bacillati</taxon>
        <taxon>Actinomycetota</taxon>
        <taxon>Actinomycetes</taxon>
        <taxon>Micrococcales</taxon>
        <taxon>Luteimicrobium</taxon>
    </lineage>
</organism>
<dbReference type="Pfam" id="PF09407">
    <property type="entry name" value="AbiEi_1"/>
    <property type="match status" value="1"/>
</dbReference>
<dbReference type="OrthoDB" id="5055735at2"/>
<comment type="caution">
    <text evidence="2">The sequence shown here is derived from an EMBL/GenBank/DDBJ whole genome shotgun (WGS) entry which is preliminary data.</text>
</comment>
<proteinExistence type="predicted"/>
<dbReference type="InterPro" id="IPR018547">
    <property type="entry name" value="AbiEi_C"/>
</dbReference>